<dbReference type="Proteomes" id="UP000626210">
    <property type="component" value="Unassembled WGS sequence"/>
</dbReference>
<reference evidence="3" key="1">
    <citation type="journal article" date="2019" name="Int. J. Syst. Evol. Microbiol.">
        <title>The Global Catalogue of Microorganisms (GCM) 10K type strain sequencing project: providing services to taxonomists for standard genome sequencing and annotation.</title>
        <authorList>
            <consortium name="The Broad Institute Genomics Platform"/>
            <consortium name="The Broad Institute Genome Sequencing Center for Infectious Disease"/>
            <person name="Wu L."/>
            <person name="Ma J."/>
        </authorList>
    </citation>
    <scope>NUCLEOTIDE SEQUENCE [LARGE SCALE GENOMIC DNA]</scope>
    <source>
        <strain evidence="3">KCTC 23314</strain>
    </source>
</reference>
<evidence type="ECO:0000313" key="2">
    <source>
        <dbReference type="EMBL" id="GHC79814.1"/>
    </source>
</evidence>
<dbReference type="EMBL" id="BMYK01000005">
    <property type="protein sequence ID" value="GHC79814.1"/>
    <property type="molecule type" value="Genomic_DNA"/>
</dbReference>
<proteinExistence type="predicted"/>
<protein>
    <recommendedName>
        <fullName evidence="4">Iron transporter</fullName>
    </recommendedName>
</protein>
<feature type="transmembrane region" description="Helical" evidence="1">
    <location>
        <begin position="12"/>
        <end position="37"/>
    </location>
</feature>
<keyword evidence="1" id="KW-0472">Membrane</keyword>
<comment type="caution">
    <text evidence="2">The sequence shown here is derived from an EMBL/GenBank/DDBJ whole genome shotgun (WGS) entry which is preliminary data.</text>
</comment>
<gene>
    <name evidence="2" type="ORF">GCM10007320_21000</name>
</gene>
<organism evidence="2 3">
    <name type="scientific">Pseudorhodoferax aquiterrae</name>
    <dbReference type="NCBI Taxonomy" id="747304"/>
    <lineage>
        <taxon>Bacteria</taxon>
        <taxon>Pseudomonadati</taxon>
        <taxon>Pseudomonadota</taxon>
        <taxon>Betaproteobacteria</taxon>
        <taxon>Burkholderiales</taxon>
        <taxon>Comamonadaceae</taxon>
    </lineage>
</organism>
<dbReference type="RefSeq" id="WP_189686903.1">
    <property type="nucleotide sequence ID" value="NZ_BMYK01000005.1"/>
</dbReference>
<feature type="transmembrane region" description="Helical" evidence="1">
    <location>
        <begin position="46"/>
        <end position="65"/>
    </location>
</feature>
<evidence type="ECO:0000256" key="1">
    <source>
        <dbReference type="SAM" id="Phobius"/>
    </source>
</evidence>
<keyword evidence="1" id="KW-1133">Transmembrane helix</keyword>
<name>A0ABQ3FZZ3_9BURK</name>
<evidence type="ECO:0008006" key="4">
    <source>
        <dbReference type="Google" id="ProtNLM"/>
    </source>
</evidence>
<accession>A0ABQ3FZZ3</accession>
<keyword evidence="3" id="KW-1185">Reference proteome</keyword>
<keyword evidence="1" id="KW-0812">Transmembrane</keyword>
<sequence length="94" mass="9326">MTSPALVAHAVLRTAVAVAGGYAVVSLAVTLGASLLARGLLQPSDAVVTAAMLGFVAYLALLLWALACPRLLPLCGGLGGAGVLLHGLQRLLAP</sequence>
<evidence type="ECO:0000313" key="3">
    <source>
        <dbReference type="Proteomes" id="UP000626210"/>
    </source>
</evidence>